<reference evidence="1 2" key="1">
    <citation type="submission" date="2016-10" db="EMBL/GenBank/DDBJ databases">
        <authorList>
            <person name="de Groot N.N."/>
        </authorList>
    </citation>
    <scope>NUCLEOTIDE SEQUENCE [LARGE SCALE GENOMIC DNA]</scope>
    <source>
        <strain evidence="1 2">DSM 22220</strain>
    </source>
</reference>
<evidence type="ECO:0000313" key="1">
    <source>
        <dbReference type="EMBL" id="SDE47028.1"/>
    </source>
</evidence>
<keyword evidence="2" id="KW-1185">Reference proteome</keyword>
<dbReference type="AlphaFoldDB" id="A0A1G7D5X9"/>
<protein>
    <submittedName>
        <fullName evidence="1">Uncharacterized protein</fullName>
    </submittedName>
</protein>
<organism evidence="1 2">
    <name type="scientific">Paracoccus isoporae</name>
    <dbReference type="NCBI Taxonomy" id="591205"/>
    <lineage>
        <taxon>Bacteria</taxon>
        <taxon>Pseudomonadati</taxon>
        <taxon>Pseudomonadota</taxon>
        <taxon>Alphaproteobacteria</taxon>
        <taxon>Rhodobacterales</taxon>
        <taxon>Paracoccaceae</taxon>
        <taxon>Paracoccus</taxon>
    </lineage>
</organism>
<dbReference type="OrthoDB" id="9256086at2"/>
<proteinExistence type="predicted"/>
<gene>
    <name evidence="1" type="ORF">SAMN05421538_1073</name>
</gene>
<sequence>MYSIVDRMREYGVMHDEFAFAAEQLHKVAMAEDIRRNAARGELKDEIHAQLRNPQQDRSRARLLGRVLEPAFDAKMQIADAELQRRLTSYLTQKYGLAKGPCQNALAEFSTMVVEVRDCGYNLADFTVQQRFFQFLLAYVTSGFKEKDTNGTQMGQYRGDWRGGGFAKS</sequence>
<dbReference type="Proteomes" id="UP000199344">
    <property type="component" value="Unassembled WGS sequence"/>
</dbReference>
<name>A0A1G7D5X9_9RHOB</name>
<dbReference type="RefSeq" id="WP_143025669.1">
    <property type="nucleotide sequence ID" value="NZ_FNAH01000007.1"/>
</dbReference>
<accession>A0A1G7D5X9</accession>
<evidence type="ECO:0000313" key="2">
    <source>
        <dbReference type="Proteomes" id="UP000199344"/>
    </source>
</evidence>
<dbReference type="EMBL" id="FNAH01000007">
    <property type="protein sequence ID" value="SDE47028.1"/>
    <property type="molecule type" value="Genomic_DNA"/>
</dbReference>